<keyword evidence="2" id="KW-1185">Reference proteome</keyword>
<evidence type="ECO:0000313" key="1">
    <source>
        <dbReference type="EMBL" id="MDH7451965.1"/>
    </source>
</evidence>
<reference evidence="1" key="2">
    <citation type="submission" date="2023-04" db="EMBL/GenBank/DDBJ databases">
        <authorList>
            <person name="Sun J.-Q."/>
        </authorList>
    </citation>
    <scope>NUCLEOTIDE SEQUENCE</scope>
    <source>
        <strain evidence="1">CC-YY355</strain>
    </source>
</reference>
<proteinExistence type="predicted"/>
<evidence type="ECO:0000313" key="2">
    <source>
        <dbReference type="Proteomes" id="UP001160550"/>
    </source>
</evidence>
<organism evidence="1 2">
    <name type="scientific">Luteimonas composti</name>
    <dbReference type="NCBI Taxonomy" id="398257"/>
    <lineage>
        <taxon>Bacteria</taxon>
        <taxon>Pseudomonadati</taxon>
        <taxon>Pseudomonadota</taxon>
        <taxon>Gammaproteobacteria</taxon>
        <taxon>Lysobacterales</taxon>
        <taxon>Lysobacteraceae</taxon>
        <taxon>Luteimonas</taxon>
    </lineage>
</organism>
<dbReference type="RefSeq" id="WP_280941165.1">
    <property type="nucleotide sequence ID" value="NZ_JARYGX010000007.1"/>
</dbReference>
<dbReference type="EMBL" id="JARYGX010000007">
    <property type="protein sequence ID" value="MDH7451965.1"/>
    <property type="molecule type" value="Genomic_DNA"/>
</dbReference>
<sequence>MRHLDRATLDHQLDQLAAHLPELIADTEPERLMSTFNGIADEILEHAAPEDCPHVDARINCMLHEAGLVPGEDDEPCDAR</sequence>
<dbReference type="Proteomes" id="UP001160550">
    <property type="component" value="Unassembled WGS sequence"/>
</dbReference>
<gene>
    <name evidence="1" type="ORF">QF205_02585</name>
</gene>
<protein>
    <submittedName>
        <fullName evidence="1">Uncharacterized protein</fullName>
    </submittedName>
</protein>
<accession>A0ABT6MMZ8</accession>
<reference evidence="1" key="1">
    <citation type="journal article" date="2007" name="Int. J. Syst. Evol. Microbiol.">
        <title>Luteimonas composti sp. nov., a moderately thermophilic bacterium isolated from food waste.</title>
        <authorList>
            <person name="Young C.C."/>
            <person name="Kampfer P."/>
            <person name="Chen W.M."/>
            <person name="Yen W.S."/>
            <person name="Arun A.B."/>
            <person name="Lai W.A."/>
            <person name="Shen F.T."/>
            <person name="Rekha P.D."/>
            <person name="Lin K.Y."/>
            <person name="Chou J.H."/>
        </authorList>
    </citation>
    <scope>NUCLEOTIDE SEQUENCE</scope>
    <source>
        <strain evidence="1">CC-YY355</strain>
    </source>
</reference>
<comment type="caution">
    <text evidence="1">The sequence shown here is derived from an EMBL/GenBank/DDBJ whole genome shotgun (WGS) entry which is preliminary data.</text>
</comment>
<name>A0ABT6MMZ8_9GAMM</name>